<sequence length="65" mass="7222">MLLSVNHFSSKKNPNHDLVIQGVGVGGQLGYPSYNANSDVNIFKCLTHFQFSQTVLFYPFDLLGC</sequence>
<keyword evidence="2" id="KW-1185">Reference proteome</keyword>
<gene>
    <name evidence="1" type="ORF">HanXRQr2_Chr17g0824701</name>
</gene>
<proteinExistence type="predicted"/>
<evidence type="ECO:0000313" key="1">
    <source>
        <dbReference type="EMBL" id="KAF5757276.1"/>
    </source>
</evidence>
<reference evidence="1" key="1">
    <citation type="journal article" date="2017" name="Nature">
        <title>The sunflower genome provides insights into oil metabolism, flowering and Asterid evolution.</title>
        <authorList>
            <person name="Badouin H."/>
            <person name="Gouzy J."/>
            <person name="Grassa C.J."/>
            <person name="Murat F."/>
            <person name="Staton S.E."/>
            <person name="Cottret L."/>
            <person name="Lelandais-Briere C."/>
            <person name="Owens G.L."/>
            <person name="Carrere S."/>
            <person name="Mayjonade B."/>
            <person name="Legrand L."/>
            <person name="Gill N."/>
            <person name="Kane N.C."/>
            <person name="Bowers J.E."/>
            <person name="Hubner S."/>
            <person name="Bellec A."/>
            <person name="Berard A."/>
            <person name="Berges H."/>
            <person name="Blanchet N."/>
            <person name="Boniface M.C."/>
            <person name="Brunel D."/>
            <person name="Catrice O."/>
            <person name="Chaidir N."/>
            <person name="Claudel C."/>
            <person name="Donnadieu C."/>
            <person name="Faraut T."/>
            <person name="Fievet G."/>
            <person name="Helmstetter N."/>
            <person name="King M."/>
            <person name="Knapp S.J."/>
            <person name="Lai Z."/>
            <person name="Le Paslier M.C."/>
            <person name="Lippi Y."/>
            <person name="Lorenzon L."/>
            <person name="Mandel J.R."/>
            <person name="Marage G."/>
            <person name="Marchand G."/>
            <person name="Marquand E."/>
            <person name="Bret-Mestries E."/>
            <person name="Morien E."/>
            <person name="Nambeesan S."/>
            <person name="Nguyen T."/>
            <person name="Pegot-Espagnet P."/>
            <person name="Pouilly N."/>
            <person name="Raftis F."/>
            <person name="Sallet E."/>
            <person name="Schiex T."/>
            <person name="Thomas J."/>
            <person name="Vandecasteele C."/>
            <person name="Vares D."/>
            <person name="Vear F."/>
            <person name="Vautrin S."/>
            <person name="Crespi M."/>
            <person name="Mangin B."/>
            <person name="Burke J.M."/>
            <person name="Salse J."/>
            <person name="Munos S."/>
            <person name="Vincourt P."/>
            <person name="Rieseberg L.H."/>
            <person name="Langlade N.B."/>
        </authorList>
    </citation>
    <scope>NUCLEOTIDE SEQUENCE</scope>
    <source>
        <tissue evidence="1">Leaves</tissue>
    </source>
</reference>
<evidence type="ECO:0000313" key="2">
    <source>
        <dbReference type="Proteomes" id="UP000215914"/>
    </source>
</evidence>
<name>A0A9K3DL41_HELAN</name>
<accession>A0A9K3DL41</accession>
<protein>
    <submittedName>
        <fullName evidence="1">Uncharacterized protein</fullName>
    </submittedName>
</protein>
<organism evidence="1 2">
    <name type="scientific">Helianthus annuus</name>
    <name type="common">Common sunflower</name>
    <dbReference type="NCBI Taxonomy" id="4232"/>
    <lineage>
        <taxon>Eukaryota</taxon>
        <taxon>Viridiplantae</taxon>
        <taxon>Streptophyta</taxon>
        <taxon>Embryophyta</taxon>
        <taxon>Tracheophyta</taxon>
        <taxon>Spermatophyta</taxon>
        <taxon>Magnoliopsida</taxon>
        <taxon>eudicotyledons</taxon>
        <taxon>Gunneridae</taxon>
        <taxon>Pentapetalae</taxon>
        <taxon>asterids</taxon>
        <taxon>campanulids</taxon>
        <taxon>Asterales</taxon>
        <taxon>Asteraceae</taxon>
        <taxon>Asteroideae</taxon>
        <taxon>Heliantheae alliance</taxon>
        <taxon>Heliantheae</taxon>
        <taxon>Helianthus</taxon>
    </lineage>
</organism>
<reference evidence="1" key="2">
    <citation type="submission" date="2020-06" db="EMBL/GenBank/DDBJ databases">
        <title>Helianthus annuus Genome sequencing and assembly Release 2.</title>
        <authorList>
            <person name="Gouzy J."/>
            <person name="Langlade N."/>
            <person name="Munos S."/>
        </authorList>
    </citation>
    <scope>NUCLEOTIDE SEQUENCE</scope>
    <source>
        <tissue evidence="1">Leaves</tissue>
    </source>
</reference>
<dbReference type="AlphaFoldDB" id="A0A9K3DL41"/>
<dbReference type="Gramene" id="mRNA:HanXRQr2_Chr17g0824701">
    <property type="protein sequence ID" value="mRNA:HanXRQr2_Chr17g0824701"/>
    <property type="gene ID" value="HanXRQr2_Chr17g0824701"/>
</dbReference>
<dbReference type="Proteomes" id="UP000215914">
    <property type="component" value="Unassembled WGS sequence"/>
</dbReference>
<dbReference type="EMBL" id="MNCJ02000332">
    <property type="protein sequence ID" value="KAF5757276.1"/>
    <property type="molecule type" value="Genomic_DNA"/>
</dbReference>
<comment type="caution">
    <text evidence="1">The sequence shown here is derived from an EMBL/GenBank/DDBJ whole genome shotgun (WGS) entry which is preliminary data.</text>
</comment>